<evidence type="ECO:0000256" key="1">
    <source>
        <dbReference type="SAM" id="MobiDB-lite"/>
    </source>
</evidence>
<dbReference type="AlphaFoldDB" id="A0A9W8TUQ3"/>
<name>A0A9W8TUQ3_9AGAR</name>
<evidence type="ECO:0000256" key="2">
    <source>
        <dbReference type="SAM" id="Phobius"/>
    </source>
</evidence>
<proteinExistence type="predicted"/>
<organism evidence="3 4">
    <name type="scientific">Lentinula detonsa</name>
    <dbReference type="NCBI Taxonomy" id="2804962"/>
    <lineage>
        <taxon>Eukaryota</taxon>
        <taxon>Fungi</taxon>
        <taxon>Dikarya</taxon>
        <taxon>Basidiomycota</taxon>
        <taxon>Agaricomycotina</taxon>
        <taxon>Agaricomycetes</taxon>
        <taxon>Agaricomycetidae</taxon>
        <taxon>Agaricales</taxon>
        <taxon>Marasmiineae</taxon>
        <taxon>Omphalotaceae</taxon>
        <taxon>Lentinula</taxon>
    </lineage>
</organism>
<feature type="compositionally biased region" description="Basic residues" evidence="1">
    <location>
        <begin position="237"/>
        <end position="246"/>
    </location>
</feature>
<feature type="region of interest" description="Disordered" evidence="1">
    <location>
        <begin position="198"/>
        <end position="259"/>
    </location>
</feature>
<feature type="transmembrane region" description="Helical" evidence="2">
    <location>
        <begin position="106"/>
        <end position="129"/>
    </location>
</feature>
<dbReference type="EMBL" id="JANVFU010000014">
    <property type="protein sequence ID" value="KAJ3740647.1"/>
    <property type="molecule type" value="Genomic_DNA"/>
</dbReference>
<evidence type="ECO:0000313" key="3">
    <source>
        <dbReference type="EMBL" id="KAJ3740647.1"/>
    </source>
</evidence>
<reference evidence="3 4" key="1">
    <citation type="journal article" date="2023" name="Proc. Natl. Acad. Sci. U.S.A.">
        <title>A global phylogenomic analysis of the shiitake genus Lentinula.</title>
        <authorList>
            <person name="Sierra-Patev S."/>
            <person name="Min B."/>
            <person name="Naranjo-Ortiz M."/>
            <person name="Looney B."/>
            <person name="Konkel Z."/>
            <person name="Slot J.C."/>
            <person name="Sakamoto Y."/>
            <person name="Steenwyk J.L."/>
            <person name="Rokas A."/>
            <person name="Carro J."/>
            <person name="Camarero S."/>
            <person name="Ferreira P."/>
            <person name="Molpeceres G."/>
            <person name="Ruiz-Duenas F.J."/>
            <person name="Serrano A."/>
            <person name="Henrissat B."/>
            <person name="Drula E."/>
            <person name="Hughes K.W."/>
            <person name="Mata J.L."/>
            <person name="Ishikawa N.K."/>
            <person name="Vargas-Isla R."/>
            <person name="Ushijima S."/>
            <person name="Smith C.A."/>
            <person name="Donoghue J."/>
            <person name="Ahrendt S."/>
            <person name="Andreopoulos W."/>
            <person name="He G."/>
            <person name="LaButti K."/>
            <person name="Lipzen A."/>
            <person name="Ng V."/>
            <person name="Riley R."/>
            <person name="Sandor L."/>
            <person name="Barry K."/>
            <person name="Martinez A.T."/>
            <person name="Xiao Y."/>
            <person name="Gibbons J.G."/>
            <person name="Terashima K."/>
            <person name="Grigoriev I.V."/>
            <person name="Hibbett D."/>
        </authorList>
    </citation>
    <scope>NUCLEOTIDE SEQUENCE [LARGE SCALE GENOMIC DNA]</scope>
    <source>
        <strain evidence="3 4">TFB7810</strain>
    </source>
</reference>
<sequence>MLDRAEIRITIWIVFRPCVVHRGINEDQVAFSLRTASIPLSQMFALWFLLFSSFLSISWAKPLFTPHLGEHLASTHLNSFHSIPPPPSFLFPSPRATVNVDTSASMFSFAVLPLLAYSTLLAVFGFISVRIARWRRKHRPAALTLDDDGVELLPTNTSTLSPEFKDLPVPPPLPSPIPSHARSRSFSNLQHAVAVHDMPERERPKSPIHFGLSSPGSRLKSKQRSHSVGSISSPLSPKRRVHHNNSARRPFISDPESDADTVVPQRHATVSPQSGTLIDLSVPAGPPVSSSSPLNPGFHHMAGSTHLWGLNPVSYPYLQASAIPAEELNLIDLHAPDSEKHVLKEIKPASVSAHNERNVSEVEVPDTISPDLDGYEPDVEGDTGEEAVGLVKDKEIDIGLEWGFESVSSLSMRVSSGLHHQQATSEERDLVDRNSLSSSSPIDLLNTQLHPIPLTASSSLPKVLSL</sequence>
<protein>
    <submittedName>
        <fullName evidence="3">Uncharacterized protein</fullName>
    </submittedName>
</protein>
<keyword evidence="4" id="KW-1185">Reference proteome</keyword>
<accession>A0A9W8TUQ3</accession>
<feature type="region of interest" description="Disordered" evidence="1">
    <location>
        <begin position="354"/>
        <end position="373"/>
    </location>
</feature>
<feature type="region of interest" description="Disordered" evidence="1">
    <location>
        <begin position="418"/>
        <end position="437"/>
    </location>
</feature>
<evidence type="ECO:0000313" key="4">
    <source>
        <dbReference type="Proteomes" id="UP001142393"/>
    </source>
</evidence>
<keyword evidence="2" id="KW-0812">Transmembrane</keyword>
<gene>
    <name evidence="3" type="ORF">DFH05DRAFT_436306</name>
</gene>
<feature type="compositionally biased region" description="Polar residues" evidence="1">
    <location>
        <begin position="226"/>
        <end position="235"/>
    </location>
</feature>
<keyword evidence="2" id="KW-0472">Membrane</keyword>
<dbReference type="Proteomes" id="UP001142393">
    <property type="component" value="Unassembled WGS sequence"/>
</dbReference>
<comment type="caution">
    <text evidence="3">The sequence shown here is derived from an EMBL/GenBank/DDBJ whole genome shotgun (WGS) entry which is preliminary data.</text>
</comment>
<keyword evidence="2" id="KW-1133">Transmembrane helix</keyword>
<feature type="transmembrane region" description="Helical" evidence="2">
    <location>
        <begin position="43"/>
        <end position="60"/>
    </location>
</feature>